<feature type="compositionally biased region" description="Acidic residues" evidence="1">
    <location>
        <begin position="376"/>
        <end position="386"/>
    </location>
</feature>
<proteinExistence type="predicted"/>
<evidence type="ECO:0000259" key="2">
    <source>
        <dbReference type="PROSITE" id="PS50097"/>
    </source>
</evidence>
<dbReference type="EMBL" id="BPQB01000139">
    <property type="protein sequence ID" value="GJF00195.1"/>
    <property type="molecule type" value="Genomic_DNA"/>
</dbReference>
<dbReference type="Gene3D" id="3.30.710.10">
    <property type="entry name" value="Potassium Channel Kv1.1, Chain A"/>
    <property type="match status" value="1"/>
</dbReference>
<comment type="caution">
    <text evidence="3">The sequence shown here is derived from an EMBL/GenBank/DDBJ whole genome shotgun (WGS) entry which is preliminary data.</text>
</comment>
<keyword evidence="4" id="KW-1185">Reference proteome</keyword>
<feature type="compositionally biased region" description="Basic residues" evidence="1">
    <location>
        <begin position="1"/>
        <end position="10"/>
    </location>
</feature>
<dbReference type="OrthoDB" id="3036049at2759"/>
<evidence type="ECO:0000313" key="3">
    <source>
        <dbReference type="EMBL" id="GJF00195.1"/>
    </source>
</evidence>
<organism evidence="3 4">
    <name type="scientific">Phanerochaete sordida</name>
    <dbReference type="NCBI Taxonomy" id="48140"/>
    <lineage>
        <taxon>Eukaryota</taxon>
        <taxon>Fungi</taxon>
        <taxon>Dikarya</taxon>
        <taxon>Basidiomycota</taxon>
        <taxon>Agaricomycotina</taxon>
        <taxon>Agaricomycetes</taxon>
        <taxon>Polyporales</taxon>
        <taxon>Phanerochaetaceae</taxon>
        <taxon>Phanerochaete</taxon>
    </lineage>
</organism>
<evidence type="ECO:0000313" key="4">
    <source>
        <dbReference type="Proteomes" id="UP000703269"/>
    </source>
</evidence>
<feature type="domain" description="BTB" evidence="2">
    <location>
        <begin position="55"/>
        <end position="130"/>
    </location>
</feature>
<name>A0A9P3LN20_9APHY</name>
<dbReference type="InterPro" id="IPR000210">
    <property type="entry name" value="BTB/POZ_dom"/>
</dbReference>
<feature type="region of interest" description="Disordered" evidence="1">
    <location>
        <begin position="1"/>
        <end position="49"/>
    </location>
</feature>
<accession>A0A9P3LN20</accession>
<protein>
    <recommendedName>
        <fullName evidence="2">BTB domain-containing protein</fullName>
    </recommendedName>
</protein>
<dbReference type="AlphaFoldDB" id="A0A9P3LN20"/>
<dbReference type="PROSITE" id="PS50097">
    <property type="entry name" value="BTB"/>
    <property type="match status" value="1"/>
</dbReference>
<feature type="region of interest" description="Disordered" evidence="1">
    <location>
        <begin position="363"/>
        <end position="386"/>
    </location>
</feature>
<gene>
    <name evidence="3" type="ORF">PsYK624_164750</name>
</gene>
<reference evidence="3 4" key="1">
    <citation type="submission" date="2021-08" db="EMBL/GenBank/DDBJ databases">
        <title>Draft Genome Sequence of Phanerochaete sordida strain YK-624.</title>
        <authorList>
            <person name="Mori T."/>
            <person name="Dohra H."/>
            <person name="Suzuki T."/>
            <person name="Kawagishi H."/>
            <person name="Hirai H."/>
        </authorList>
    </citation>
    <scope>NUCLEOTIDE SEQUENCE [LARGE SCALE GENOMIC DNA]</scope>
    <source>
        <strain evidence="3 4">YK-624</strain>
    </source>
</reference>
<sequence length="386" mass="43366">MKEHKKKDHSRHVQDTQTGESSSHARKKRRIEEEQASREPPPLPPKHEQLWFDDGNVAIISRDTSFRLHRSVLEQHSSIISDLLECEVLDANPGDAPSFQACIVLRADDSGAELARLLRVLYSIDRSLFDRRKPVKFLDLRGIALLAHKYNVHAILNEVSERLSLAFPAILEQSDIWIDLPKYIKSLDCAVHCTQSDLIGVVDLATRLDFPAVRVMGLYHICRLDPSMVWDGVRYGDEHVQLPLDDLRLIAVASRRLCEANTRVMSCIAMLHAYPSTFPRDTDCMAPAFCTPTTRNMLTDAIDNDCFAMPAPLDRLDRWIDEETADLSVSPQGLCPSCSVALKQAVNIMRHEALEGLGEIFGVQPWPPAGRSSPASDEEDREGEDV</sequence>
<dbReference type="Proteomes" id="UP000703269">
    <property type="component" value="Unassembled WGS sequence"/>
</dbReference>
<evidence type="ECO:0000256" key="1">
    <source>
        <dbReference type="SAM" id="MobiDB-lite"/>
    </source>
</evidence>
<dbReference type="InterPro" id="IPR011333">
    <property type="entry name" value="SKP1/BTB/POZ_sf"/>
</dbReference>